<keyword evidence="7" id="KW-1185">Reference proteome</keyword>
<dbReference type="InterPro" id="IPR031338">
    <property type="entry name" value="KDPG/KHG_AS_2"/>
</dbReference>
<gene>
    <name evidence="6" type="ORF">DFP90_10482</name>
</gene>
<dbReference type="InterPro" id="IPR013785">
    <property type="entry name" value="Aldolase_TIM"/>
</dbReference>
<proteinExistence type="inferred from homology"/>
<dbReference type="PANTHER" id="PTHR30246:SF1">
    <property type="entry name" value="2-DEHYDRO-3-DEOXY-6-PHOSPHOGALACTONATE ALDOLASE-RELATED"/>
    <property type="match status" value="1"/>
</dbReference>
<dbReference type="RefSeq" id="WP_115936610.1">
    <property type="nucleotide sequence ID" value="NZ_QRDW01000004.1"/>
</dbReference>
<dbReference type="Gene3D" id="3.20.20.70">
    <property type="entry name" value="Aldolase class I"/>
    <property type="match status" value="1"/>
</dbReference>
<comment type="subunit">
    <text evidence="3">Homotrimer.</text>
</comment>
<dbReference type="GO" id="GO:0016829">
    <property type="term" value="F:lyase activity"/>
    <property type="evidence" value="ECO:0007669"/>
    <property type="project" value="UniProtKB-KW"/>
</dbReference>
<sequence>MTEANVSGKAQDDMRKILSLCPIMPVVSINSVEHAVPLAHALLAGGARSIEVTLRTSCALAAIEEIADKVPDILVGAGTVLTAADFGRVMDAGAAFAISPGHTGQLIKKAMESEFPYLPAASTASEIMSLRDRGFHNLKLFPAGVVGGVSMLKAIGAPISDIQFCPTGGVNKDNAKSYLDLANVICVGGSWVAPNSAMDAGEWGAIEALMADGLQAVS</sequence>
<evidence type="ECO:0000256" key="3">
    <source>
        <dbReference type="ARBA" id="ARBA00011233"/>
    </source>
</evidence>
<reference evidence="6 7" key="1">
    <citation type="submission" date="2018-07" db="EMBL/GenBank/DDBJ databases">
        <title>Genomic Encyclopedia of Type Strains, Phase III (KMG-III): the genomes of soil and plant-associated and newly described type strains.</title>
        <authorList>
            <person name="Whitman W."/>
        </authorList>
    </citation>
    <scope>NUCLEOTIDE SEQUENCE [LARGE SCALE GENOMIC DNA]</scope>
    <source>
        <strain evidence="6 7">CECT 8488</strain>
    </source>
</reference>
<organism evidence="6 7">
    <name type="scientific">Aestuariispira insulae</name>
    <dbReference type="NCBI Taxonomy" id="1461337"/>
    <lineage>
        <taxon>Bacteria</taxon>
        <taxon>Pseudomonadati</taxon>
        <taxon>Pseudomonadota</taxon>
        <taxon>Alphaproteobacteria</taxon>
        <taxon>Rhodospirillales</taxon>
        <taxon>Kiloniellaceae</taxon>
        <taxon>Aestuariispira</taxon>
    </lineage>
</organism>
<dbReference type="InterPro" id="IPR000887">
    <property type="entry name" value="Aldlse_KDPG_KHG"/>
</dbReference>
<dbReference type="PROSITE" id="PS00160">
    <property type="entry name" value="ALDOLASE_KDPG_KHG_2"/>
    <property type="match status" value="1"/>
</dbReference>
<evidence type="ECO:0000256" key="2">
    <source>
        <dbReference type="ARBA" id="ARBA00006906"/>
    </source>
</evidence>
<name>A0A3D9HMT4_9PROT</name>
<dbReference type="AlphaFoldDB" id="A0A3D9HMT4"/>
<dbReference type="NCBIfam" id="TIGR01182">
    <property type="entry name" value="eda"/>
    <property type="match status" value="1"/>
</dbReference>
<keyword evidence="5" id="KW-0119">Carbohydrate metabolism</keyword>
<dbReference type="Pfam" id="PF01081">
    <property type="entry name" value="Aldolase"/>
    <property type="match status" value="1"/>
</dbReference>
<evidence type="ECO:0000256" key="4">
    <source>
        <dbReference type="ARBA" id="ARBA00023239"/>
    </source>
</evidence>
<protein>
    <submittedName>
        <fullName evidence="6">2-keto-3-deoxy-phosphogluconate aldolase</fullName>
    </submittedName>
</protein>
<dbReference type="PANTHER" id="PTHR30246">
    <property type="entry name" value="2-KETO-3-DEOXY-6-PHOSPHOGLUCONATE ALDOLASE"/>
    <property type="match status" value="1"/>
</dbReference>
<evidence type="ECO:0000313" key="7">
    <source>
        <dbReference type="Proteomes" id="UP000256845"/>
    </source>
</evidence>
<keyword evidence="4" id="KW-0456">Lyase</keyword>
<dbReference type="CDD" id="cd00452">
    <property type="entry name" value="KDPG_aldolase"/>
    <property type="match status" value="1"/>
</dbReference>
<evidence type="ECO:0000256" key="5">
    <source>
        <dbReference type="ARBA" id="ARBA00023277"/>
    </source>
</evidence>
<dbReference type="SUPFAM" id="SSF51569">
    <property type="entry name" value="Aldolase"/>
    <property type="match status" value="1"/>
</dbReference>
<dbReference type="OrthoDB" id="9805177at2"/>
<dbReference type="Proteomes" id="UP000256845">
    <property type="component" value="Unassembled WGS sequence"/>
</dbReference>
<comment type="caution">
    <text evidence="6">The sequence shown here is derived from an EMBL/GenBank/DDBJ whole genome shotgun (WGS) entry which is preliminary data.</text>
</comment>
<comment type="pathway">
    <text evidence="1">Carbohydrate acid metabolism.</text>
</comment>
<dbReference type="NCBIfam" id="NF004325">
    <property type="entry name" value="PRK05718.1"/>
    <property type="match status" value="1"/>
</dbReference>
<dbReference type="EMBL" id="QRDW01000004">
    <property type="protein sequence ID" value="RED50810.1"/>
    <property type="molecule type" value="Genomic_DNA"/>
</dbReference>
<evidence type="ECO:0000313" key="6">
    <source>
        <dbReference type="EMBL" id="RED50810.1"/>
    </source>
</evidence>
<evidence type="ECO:0000256" key="1">
    <source>
        <dbReference type="ARBA" id="ARBA00004761"/>
    </source>
</evidence>
<accession>A0A3D9HMT4</accession>
<comment type="similarity">
    <text evidence="2">Belongs to the KHG/KDPG aldolase family.</text>
</comment>